<keyword evidence="3" id="KW-1003">Cell membrane</keyword>
<comment type="subcellular location">
    <subcellularLocation>
        <location evidence="2">Cell membrane</location>
        <topology evidence="2">Multi-pass membrane protein</topology>
    </subcellularLocation>
</comment>
<evidence type="ECO:0000256" key="9">
    <source>
        <dbReference type="SAM" id="MobiDB-lite"/>
    </source>
</evidence>
<keyword evidence="5 10" id="KW-1133">Transmembrane helix</keyword>
<dbReference type="STRING" id="1231657.A0A1Y2A446"/>
<evidence type="ECO:0000256" key="3">
    <source>
        <dbReference type="ARBA" id="ARBA00022475"/>
    </source>
</evidence>
<evidence type="ECO:0000256" key="10">
    <source>
        <dbReference type="SAM" id="Phobius"/>
    </source>
</evidence>
<reference evidence="11 12" key="1">
    <citation type="submission" date="2016-07" db="EMBL/GenBank/DDBJ databases">
        <title>Pervasive Adenine N6-methylation of Active Genes in Fungi.</title>
        <authorList>
            <consortium name="DOE Joint Genome Institute"/>
            <person name="Mondo S.J."/>
            <person name="Dannebaum R.O."/>
            <person name="Kuo R.C."/>
            <person name="Labutti K."/>
            <person name="Haridas S."/>
            <person name="Kuo A."/>
            <person name="Salamov A."/>
            <person name="Ahrendt S.R."/>
            <person name="Lipzen A."/>
            <person name="Sullivan W."/>
            <person name="Andreopoulos W.B."/>
            <person name="Clum A."/>
            <person name="Lindquist E."/>
            <person name="Daum C."/>
            <person name="Ramamoorthy G.K."/>
            <person name="Gryganskyi A."/>
            <person name="Culley D."/>
            <person name="Magnuson J.K."/>
            <person name="James T.Y."/>
            <person name="O'Malley M.A."/>
            <person name="Stajich J.E."/>
            <person name="Spatafora J.W."/>
            <person name="Visel A."/>
            <person name="Grigoriev I.V."/>
        </authorList>
    </citation>
    <scope>NUCLEOTIDE SEQUENCE [LARGE SCALE GENOMIC DNA]</scope>
    <source>
        <strain evidence="11 12">CBS 115471</strain>
    </source>
</reference>
<evidence type="ECO:0000256" key="2">
    <source>
        <dbReference type="ARBA" id="ARBA00004651"/>
    </source>
</evidence>
<keyword evidence="4 10" id="KW-0812">Transmembrane</keyword>
<dbReference type="EMBL" id="MCFA01000014">
    <property type="protein sequence ID" value="ORY17110.1"/>
    <property type="molecule type" value="Genomic_DNA"/>
</dbReference>
<evidence type="ECO:0000313" key="11">
    <source>
        <dbReference type="EMBL" id="ORY17110.1"/>
    </source>
</evidence>
<feature type="transmembrane region" description="Helical" evidence="10">
    <location>
        <begin position="360"/>
        <end position="381"/>
    </location>
</feature>
<dbReference type="AlphaFoldDB" id="A0A1Y2A446"/>
<protein>
    <submittedName>
        <fullName evidence="11">CrcB-like protein-domain-containing protein</fullName>
    </submittedName>
</protein>
<keyword evidence="6 10" id="KW-0472">Membrane</keyword>
<feature type="transmembrane region" description="Helical" evidence="10">
    <location>
        <begin position="232"/>
        <end position="250"/>
    </location>
</feature>
<proteinExistence type="inferred from homology"/>
<dbReference type="OrthoDB" id="409792at2759"/>
<dbReference type="GO" id="GO:1903425">
    <property type="term" value="F:fluoride transmembrane transporter activity"/>
    <property type="evidence" value="ECO:0007669"/>
    <property type="project" value="TreeGrafter"/>
</dbReference>
<dbReference type="Proteomes" id="UP000193144">
    <property type="component" value="Unassembled WGS sequence"/>
</dbReference>
<comment type="similarity">
    <text evidence="7">Belongs to the fluoride channel Fluc/FEX (TC 1.A.43) family.</text>
</comment>
<dbReference type="Pfam" id="PF02537">
    <property type="entry name" value="CRCB"/>
    <property type="match status" value="2"/>
</dbReference>
<dbReference type="PANTHER" id="PTHR28259:SF1">
    <property type="entry name" value="FLUORIDE EXPORT PROTEIN 1-RELATED"/>
    <property type="match status" value="1"/>
</dbReference>
<evidence type="ECO:0000256" key="6">
    <source>
        <dbReference type="ARBA" id="ARBA00023136"/>
    </source>
</evidence>
<organism evidence="11 12">
    <name type="scientific">Clohesyomyces aquaticus</name>
    <dbReference type="NCBI Taxonomy" id="1231657"/>
    <lineage>
        <taxon>Eukaryota</taxon>
        <taxon>Fungi</taxon>
        <taxon>Dikarya</taxon>
        <taxon>Ascomycota</taxon>
        <taxon>Pezizomycotina</taxon>
        <taxon>Dothideomycetes</taxon>
        <taxon>Pleosporomycetidae</taxon>
        <taxon>Pleosporales</taxon>
        <taxon>Lindgomycetaceae</taxon>
        <taxon>Clohesyomyces</taxon>
    </lineage>
</organism>
<evidence type="ECO:0000256" key="8">
    <source>
        <dbReference type="ARBA" id="ARBA00035585"/>
    </source>
</evidence>
<dbReference type="GO" id="GO:0005886">
    <property type="term" value="C:plasma membrane"/>
    <property type="evidence" value="ECO:0007669"/>
    <property type="project" value="UniProtKB-SubCell"/>
</dbReference>
<evidence type="ECO:0000256" key="4">
    <source>
        <dbReference type="ARBA" id="ARBA00022692"/>
    </source>
</evidence>
<evidence type="ECO:0000256" key="7">
    <source>
        <dbReference type="ARBA" id="ARBA00035120"/>
    </source>
</evidence>
<feature type="transmembrane region" description="Helical" evidence="10">
    <location>
        <begin position="256"/>
        <end position="276"/>
    </location>
</feature>
<sequence length="394" mass="42428">QDQEPKESTSSDEYIASRPTPTRQRASRVATELYTLSYLILFSILGTLARLGLQWLTFYPGAPVVFSELWANVAGTLFLGFLSEDRQLFRDEWGMKSQSAPGDEEQAIDDSTAATASHAKVKKTIPLYIGLATGFCGSFTSFSSFVRDIFFALANDLPTPLNHPYPTSSPISTTSIVSRNGGYSFMAVLAVIVTTIALCYSALKVGAHIAIYIAPLIPTLPFRLLRKILDRAVVFLALGVWLGAVFMAIWPPHESWRGQAVFACVFAPVGCLLRFYISLKLNGIISSFPLGTFCVNIFGTAVLGMAFDLQHVRLDNTGLAGGGRVGCQVLQGLMDGLCGALTTVSTWIAELNGLRRGHGYVYGVASVASGLGVLVIVMGSVRWTVGWTAVGCVT</sequence>
<feature type="transmembrane region" description="Helical" evidence="10">
    <location>
        <begin position="183"/>
        <end position="203"/>
    </location>
</feature>
<evidence type="ECO:0000256" key="1">
    <source>
        <dbReference type="ARBA" id="ARBA00002598"/>
    </source>
</evidence>
<comment type="function">
    <text evidence="1">Fluoride channel required for the rapid expulsion of cytoplasmic fluoride.</text>
</comment>
<feature type="region of interest" description="Disordered" evidence="9">
    <location>
        <begin position="1"/>
        <end position="23"/>
    </location>
</feature>
<evidence type="ECO:0000313" key="12">
    <source>
        <dbReference type="Proteomes" id="UP000193144"/>
    </source>
</evidence>
<evidence type="ECO:0000256" key="5">
    <source>
        <dbReference type="ARBA" id="ARBA00022989"/>
    </source>
</evidence>
<feature type="transmembrane region" description="Helical" evidence="10">
    <location>
        <begin position="288"/>
        <end position="309"/>
    </location>
</feature>
<keyword evidence="12" id="KW-1185">Reference proteome</keyword>
<comment type="catalytic activity">
    <reaction evidence="8">
        <text>fluoride(in) = fluoride(out)</text>
        <dbReference type="Rhea" id="RHEA:76159"/>
        <dbReference type="ChEBI" id="CHEBI:17051"/>
    </reaction>
    <physiologicalReaction direction="left-to-right" evidence="8">
        <dbReference type="Rhea" id="RHEA:76160"/>
    </physiologicalReaction>
</comment>
<name>A0A1Y2A446_9PLEO</name>
<feature type="transmembrane region" description="Helical" evidence="10">
    <location>
        <begin position="33"/>
        <end position="53"/>
    </location>
</feature>
<feature type="non-terminal residue" evidence="11">
    <location>
        <position position="1"/>
    </location>
</feature>
<feature type="transmembrane region" description="Helical" evidence="10">
    <location>
        <begin position="59"/>
        <end position="82"/>
    </location>
</feature>
<dbReference type="PANTHER" id="PTHR28259">
    <property type="entry name" value="FLUORIDE EXPORT PROTEIN 1-RELATED"/>
    <property type="match status" value="1"/>
</dbReference>
<comment type="caution">
    <text evidence="11">The sequence shown here is derived from an EMBL/GenBank/DDBJ whole genome shotgun (WGS) entry which is preliminary data.</text>
</comment>
<accession>A0A1Y2A446</accession>
<gene>
    <name evidence="11" type="ORF">BCR34DRAFT_475368</name>
</gene>
<dbReference type="InterPro" id="IPR003691">
    <property type="entry name" value="FluC"/>
</dbReference>